<comment type="similarity">
    <text evidence="1">Belongs to the multicopper oxidase family.</text>
</comment>
<dbReference type="Pfam" id="PF07731">
    <property type="entry name" value="Cu-oxidase_2"/>
    <property type="match status" value="1"/>
</dbReference>
<evidence type="ECO:0000259" key="2">
    <source>
        <dbReference type="Pfam" id="PF07731"/>
    </source>
</evidence>
<dbReference type="SUPFAM" id="SSF49503">
    <property type="entry name" value="Cupredoxins"/>
    <property type="match status" value="2"/>
</dbReference>
<dbReference type="RefSeq" id="WP_232547555.1">
    <property type="nucleotide sequence ID" value="NZ_CP115965.1"/>
</dbReference>
<gene>
    <name evidence="4" type="ORF">PCC79_10625</name>
</gene>
<sequence length="663" mass="72345">MAEPAWPPSAAAGEQAPLPGVASGLGLAKFRDRLRIPPVIRAWHRPANQPIRIAAERTRVRWHADLPEVEAWGYEGSVPGPTIEVLRGQEARIDWENALAADDGAPATLPFDVVRVPPLPFGSVPFNADFATAMRPGGRSTTVATGPDSYEPLPGTATVGASTVVHLHGALTDGHNDGWAHNVALPGRVTRCTYPNEQEATTLWYHDHAMAVTRFNVHAGLAGFYLIRDWREHELGLPRGEFEIPLTLGDRNLETDTDGVFTGRVLYKHSGFQFAEGGTVGDVPFSGPFHTANATIWPVLRARPRWYRFRLLNASGTRTLRLALHDTTDEVFAPDVSVPATSPAFGAHRLAPAWVVIGTDGGLLPTPSTPQDGLIEFGPGERLDVVVDLRRLGGRTLELRNENGTVLNAQPGEADATILQITVRPGRERDEWEVPRVLSQEYHRYRHHHDGTLGIGDEVVHTHEHVWVGVVPPGTHGNLHPGLWELQELTDGAPVPDHDVIRITRTDGTVMALHPVARLFDDPTTIFFPHGAWAVWHLLHLGGPPHPMHIHMTEFQMIARRQWPLGPGGTVPGFDPATGTVTDPLPQPGPGRPLVGAAAGMKDTWVLQPGEWVSVLGRFAGATGSFMYHCHILDHEDHTMMRPFVVMAPGVLPLHRGHGGGHH</sequence>
<reference evidence="4 5" key="1">
    <citation type="journal article" date="2023" name="Environ Microbiome">
        <title>A coral-associated actinobacterium mitigates coral bleaching under heat stress.</title>
        <authorList>
            <person name="Li J."/>
            <person name="Zou Y."/>
            <person name="Li Q."/>
            <person name="Zhang J."/>
            <person name="Bourne D.G."/>
            <person name="Lyu Y."/>
            <person name="Liu C."/>
            <person name="Zhang S."/>
        </authorList>
    </citation>
    <scope>NUCLEOTIDE SEQUENCE [LARGE SCALE GENOMIC DNA]</scope>
    <source>
        <strain evidence="4 5">SCSIO 13291</strain>
    </source>
</reference>
<name>A0ABZ3C3Q2_9ACTN</name>
<dbReference type="PANTHER" id="PTHR48267:SF1">
    <property type="entry name" value="BILIRUBIN OXIDASE"/>
    <property type="match status" value="1"/>
</dbReference>
<accession>A0ABZ3C3Q2</accession>
<dbReference type="InterPro" id="IPR045087">
    <property type="entry name" value="Cu-oxidase_fam"/>
</dbReference>
<evidence type="ECO:0000313" key="4">
    <source>
        <dbReference type="EMBL" id="WZW97368.1"/>
    </source>
</evidence>
<feature type="domain" description="Plastocyanin-like" evidence="3">
    <location>
        <begin position="161"/>
        <end position="229"/>
    </location>
</feature>
<dbReference type="Gene3D" id="2.60.40.420">
    <property type="entry name" value="Cupredoxins - blue copper proteins"/>
    <property type="match status" value="3"/>
</dbReference>
<evidence type="ECO:0000313" key="5">
    <source>
        <dbReference type="Proteomes" id="UP001434337"/>
    </source>
</evidence>
<dbReference type="Proteomes" id="UP001434337">
    <property type="component" value="Chromosome"/>
</dbReference>
<dbReference type="InterPro" id="IPR011706">
    <property type="entry name" value="Cu-oxidase_C"/>
</dbReference>
<keyword evidence="5" id="KW-1185">Reference proteome</keyword>
<dbReference type="InterPro" id="IPR011707">
    <property type="entry name" value="Cu-oxidase-like_N"/>
</dbReference>
<organism evidence="4 5">
    <name type="scientific">Propioniciclava soli</name>
    <dbReference type="NCBI Taxonomy" id="2775081"/>
    <lineage>
        <taxon>Bacteria</taxon>
        <taxon>Bacillati</taxon>
        <taxon>Actinomycetota</taxon>
        <taxon>Actinomycetes</taxon>
        <taxon>Propionibacteriales</taxon>
        <taxon>Propionibacteriaceae</taxon>
        <taxon>Propioniciclava</taxon>
    </lineage>
</organism>
<protein>
    <submittedName>
        <fullName evidence="4">Multicopper oxidase domain-containing protein</fullName>
    </submittedName>
</protein>
<feature type="domain" description="Plastocyanin-like" evidence="2">
    <location>
        <begin position="519"/>
        <end position="647"/>
    </location>
</feature>
<dbReference type="Pfam" id="PF07732">
    <property type="entry name" value="Cu-oxidase_3"/>
    <property type="match status" value="1"/>
</dbReference>
<evidence type="ECO:0000256" key="1">
    <source>
        <dbReference type="ARBA" id="ARBA00010609"/>
    </source>
</evidence>
<dbReference type="EMBL" id="CP115965">
    <property type="protein sequence ID" value="WZW97368.1"/>
    <property type="molecule type" value="Genomic_DNA"/>
</dbReference>
<evidence type="ECO:0000259" key="3">
    <source>
        <dbReference type="Pfam" id="PF07732"/>
    </source>
</evidence>
<dbReference type="PANTHER" id="PTHR48267">
    <property type="entry name" value="CUPREDOXIN SUPERFAMILY PROTEIN"/>
    <property type="match status" value="1"/>
</dbReference>
<proteinExistence type="inferred from homology"/>
<dbReference type="InterPro" id="IPR008972">
    <property type="entry name" value="Cupredoxin"/>
</dbReference>